<organism evidence="3 4">
    <name type="scientific">Echinicola pacifica</name>
    <dbReference type="NCBI Taxonomy" id="346377"/>
    <lineage>
        <taxon>Bacteria</taxon>
        <taxon>Pseudomonadati</taxon>
        <taxon>Bacteroidota</taxon>
        <taxon>Cytophagia</taxon>
        <taxon>Cytophagales</taxon>
        <taxon>Cyclobacteriaceae</taxon>
        <taxon>Echinicola</taxon>
    </lineage>
</organism>
<evidence type="ECO:0000313" key="4">
    <source>
        <dbReference type="Proteomes" id="UP000619457"/>
    </source>
</evidence>
<reference evidence="3" key="1">
    <citation type="journal article" date="2014" name="Int. J. Syst. Evol. Microbiol.">
        <title>Complete genome sequence of Corynebacterium casei LMG S-19264T (=DSM 44701T), isolated from a smear-ripened cheese.</title>
        <authorList>
            <consortium name="US DOE Joint Genome Institute (JGI-PGF)"/>
            <person name="Walter F."/>
            <person name="Albersmeier A."/>
            <person name="Kalinowski J."/>
            <person name="Ruckert C."/>
        </authorList>
    </citation>
    <scope>NUCLEOTIDE SEQUENCE</scope>
    <source>
        <strain evidence="3">KCTC 12368</strain>
    </source>
</reference>
<gene>
    <name evidence="3" type="ORF">GCM10007049_00640</name>
</gene>
<dbReference type="CDD" id="cd00761">
    <property type="entry name" value="Glyco_tranf_GTA_type"/>
    <property type="match status" value="1"/>
</dbReference>
<keyword evidence="1" id="KW-0812">Transmembrane</keyword>
<comment type="caution">
    <text evidence="3">The sequence shown here is derived from an EMBL/GenBank/DDBJ whole genome shotgun (WGS) entry which is preliminary data.</text>
</comment>
<reference evidence="3" key="2">
    <citation type="submission" date="2020-09" db="EMBL/GenBank/DDBJ databases">
        <authorList>
            <person name="Sun Q."/>
            <person name="Kim S."/>
        </authorList>
    </citation>
    <scope>NUCLEOTIDE SEQUENCE</scope>
    <source>
        <strain evidence="3">KCTC 12368</strain>
    </source>
</reference>
<dbReference type="InterPro" id="IPR050834">
    <property type="entry name" value="Glycosyltransf_2"/>
</dbReference>
<evidence type="ECO:0000313" key="3">
    <source>
        <dbReference type="EMBL" id="GGZ12814.1"/>
    </source>
</evidence>
<keyword evidence="1" id="KW-1133">Transmembrane helix</keyword>
<accession>A0A918PJ72</accession>
<keyword evidence="4" id="KW-1185">Reference proteome</keyword>
<evidence type="ECO:0000259" key="2">
    <source>
        <dbReference type="Pfam" id="PF00535"/>
    </source>
</evidence>
<proteinExistence type="predicted"/>
<dbReference type="RefSeq" id="WP_018475129.1">
    <property type="nucleotide sequence ID" value="NZ_BMWX01000001.1"/>
</dbReference>
<dbReference type="SUPFAM" id="SSF53448">
    <property type="entry name" value="Nucleotide-diphospho-sugar transferases"/>
    <property type="match status" value="1"/>
</dbReference>
<dbReference type="Proteomes" id="UP000619457">
    <property type="component" value="Unassembled WGS sequence"/>
</dbReference>
<dbReference type="InterPro" id="IPR001173">
    <property type="entry name" value="Glyco_trans_2-like"/>
</dbReference>
<dbReference type="EMBL" id="BMWX01000001">
    <property type="protein sequence ID" value="GGZ12814.1"/>
    <property type="molecule type" value="Genomic_DNA"/>
</dbReference>
<name>A0A918PJ72_9BACT</name>
<dbReference type="PANTHER" id="PTHR43685:SF2">
    <property type="entry name" value="GLYCOSYLTRANSFERASE 2-LIKE DOMAIN-CONTAINING PROTEIN"/>
    <property type="match status" value="1"/>
</dbReference>
<dbReference type="AlphaFoldDB" id="A0A918PJ72"/>
<dbReference type="InterPro" id="IPR029044">
    <property type="entry name" value="Nucleotide-diphossugar_trans"/>
</dbReference>
<protein>
    <recommendedName>
        <fullName evidence="2">Glycosyltransferase 2-like domain-containing protein</fullName>
    </recommendedName>
</protein>
<dbReference type="Pfam" id="PF00535">
    <property type="entry name" value="Glycos_transf_2"/>
    <property type="match status" value="1"/>
</dbReference>
<feature type="domain" description="Glycosyltransferase 2-like" evidence="2">
    <location>
        <begin position="4"/>
        <end position="120"/>
    </location>
</feature>
<sequence length="331" mass="37487">MGISVIICTHNGSKKIEFALHSLISQSFIGEWELIVVNNNSSDDTIQVCTKILAQSNLDWKIVNEFKIGLSHARLRGIMESNYDILLFCDDDNALSIGYLDHGYVQMNNNPQIGAIGGCGIPVIEKEAPQWFLKYSHSYAVGPQGVADGILDSSKAELYGAGVFMRKAPLLKLWKCGIEPILTGRIGGKLMAGEDIELCYLLQYMGYNLAYESNLTFYHQITQQRLTWEYYIELKSGIAFSSALLFSYKGVLENPIWSDRKFMLQYSKLFIFNFLILAKLFVVSIAKPAPDSQLNKAVYKSKVQSYMLNFFKSFRHFRLLKKHHSALNGEK</sequence>
<dbReference type="Gene3D" id="3.90.550.10">
    <property type="entry name" value="Spore Coat Polysaccharide Biosynthesis Protein SpsA, Chain A"/>
    <property type="match status" value="1"/>
</dbReference>
<feature type="transmembrane region" description="Helical" evidence="1">
    <location>
        <begin position="269"/>
        <end position="286"/>
    </location>
</feature>
<keyword evidence="1" id="KW-0472">Membrane</keyword>
<evidence type="ECO:0000256" key="1">
    <source>
        <dbReference type="SAM" id="Phobius"/>
    </source>
</evidence>
<dbReference type="PANTHER" id="PTHR43685">
    <property type="entry name" value="GLYCOSYLTRANSFERASE"/>
    <property type="match status" value="1"/>
</dbReference>